<dbReference type="PATRIC" id="fig|1227484.4.peg.1082"/>
<dbReference type="AlphaFoldDB" id="M0E3Z1"/>
<dbReference type="InterPro" id="IPR016161">
    <property type="entry name" value="Ald_DH/histidinol_DH"/>
</dbReference>
<dbReference type="EMBL" id="AOJE01000015">
    <property type="protein sequence ID" value="ELZ41763.1"/>
    <property type="molecule type" value="Genomic_DNA"/>
</dbReference>
<dbReference type="FunFam" id="3.40.605.10:FF:000007">
    <property type="entry name" value="NAD/NADP-dependent betaine aldehyde dehydrogenase"/>
    <property type="match status" value="1"/>
</dbReference>
<evidence type="ECO:0000256" key="2">
    <source>
        <dbReference type="ARBA" id="ARBA00011881"/>
    </source>
</evidence>
<dbReference type="Pfam" id="PF00171">
    <property type="entry name" value="Aldedh"/>
    <property type="match status" value="1"/>
</dbReference>
<comment type="caution">
    <text evidence="5">The sequence shown here is derived from an EMBL/GenBank/DDBJ whole genome shotgun (WGS) entry which is preliminary data.</text>
</comment>
<evidence type="ECO:0000313" key="5">
    <source>
        <dbReference type="EMBL" id="ELZ41763.1"/>
    </source>
</evidence>
<dbReference type="InterPro" id="IPR016162">
    <property type="entry name" value="Ald_DH_N"/>
</dbReference>
<evidence type="ECO:0000259" key="4">
    <source>
        <dbReference type="Pfam" id="PF00171"/>
    </source>
</evidence>
<dbReference type="STRING" id="1227484.C471_05271"/>
<evidence type="ECO:0000256" key="3">
    <source>
        <dbReference type="ARBA" id="ARBA00023002"/>
    </source>
</evidence>
<feature type="domain" description="Aldehyde dehydrogenase" evidence="4">
    <location>
        <begin position="23"/>
        <end position="488"/>
    </location>
</feature>
<accession>M0E3Z1</accession>
<dbReference type="Proteomes" id="UP000011514">
    <property type="component" value="Unassembled WGS sequence"/>
</dbReference>
<name>M0E3Z1_9EURY</name>
<dbReference type="eggNOG" id="arCOG01252">
    <property type="taxonomic scope" value="Archaea"/>
</dbReference>
<protein>
    <submittedName>
        <fullName evidence="5">Aldehyde dehydrogenase</fullName>
    </submittedName>
</protein>
<keyword evidence="3" id="KW-0560">Oxidoreductase</keyword>
<dbReference type="PANTHER" id="PTHR11699">
    <property type="entry name" value="ALDEHYDE DEHYDROGENASE-RELATED"/>
    <property type="match status" value="1"/>
</dbReference>
<comment type="similarity">
    <text evidence="1">Belongs to the aldehyde dehydrogenase family.</text>
</comment>
<keyword evidence="6" id="KW-1185">Reference proteome</keyword>
<gene>
    <name evidence="5" type="ORF">C471_05271</name>
</gene>
<reference evidence="5 6" key="1">
    <citation type="journal article" date="2014" name="PLoS Genet.">
        <title>Phylogenetically driven sequencing of extremely halophilic archaea reveals strategies for static and dynamic osmo-response.</title>
        <authorList>
            <person name="Becker E.A."/>
            <person name="Seitzer P.M."/>
            <person name="Tritt A."/>
            <person name="Larsen D."/>
            <person name="Krusor M."/>
            <person name="Yao A.I."/>
            <person name="Wu D."/>
            <person name="Madern D."/>
            <person name="Eisen J.A."/>
            <person name="Darling A.E."/>
            <person name="Facciotti M.T."/>
        </authorList>
    </citation>
    <scope>NUCLEOTIDE SEQUENCE [LARGE SCALE GENOMIC DNA]</scope>
    <source>
        <strain evidence="5 6">DSM 1137</strain>
    </source>
</reference>
<dbReference type="InterPro" id="IPR015590">
    <property type="entry name" value="Aldehyde_DH_dom"/>
</dbReference>
<comment type="subunit">
    <text evidence="2">Homotetramer.</text>
</comment>
<dbReference type="PROSITE" id="PS00070">
    <property type="entry name" value="ALDEHYDE_DEHYDR_CYS"/>
    <property type="match status" value="1"/>
</dbReference>
<proteinExistence type="inferred from homology"/>
<sequence>MVWVDREDPYVTEPNQNYVGGEWVSSETGETFEVHNPAAPDQTVASYQQSGAADAAEAVEAAADAQDEWAATPGPERGRILRQAGTTLAERKDELTAMLVEEEGKARPEAAGEVQRAIDIFHYFAGKASDLGGTVKGSSGRDTTLYTRDEPVGVAALITPWNYPIAIPAWKLAPALAAGNSVVIKPASAAPGVVLAVTEALDEAGLPDGVLNVVTGPGSSVGNEFITNEGTDAVSFTGSGQVGQMVYDQATDAGKRVQTEMGGKNPTLVTDSADPAEAAEIVASGGFGTTGQSCTACSRAIVHEDVYDEFVAELVDAAEAIDIGPGSDHEMGPQVSADELESTLEYIDIARDEGATVAAGGEKPTGDAVETGHFVEPTVLTDVDNDDTIACEEVFGPVVAVIEVSDFDEGLHVANDVEYGLSASVVTDDHTEANRFIDEAEAGVVKVNEKTTGLELHVPFGGFKRSSSETWREQGDAGLEFYTIEKTVYDNY</sequence>
<dbReference type="InterPro" id="IPR016163">
    <property type="entry name" value="Ald_DH_C"/>
</dbReference>
<dbReference type="SUPFAM" id="SSF53720">
    <property type="entry name" value="ALDH-like"/>
    <property type="match status" value="1"/>
</dbReference>
<evidence type="ECO:0000256" key="1">
    <source>
        <dbReference type="ARBA" id="ARBA00009986"/>
    </source>
</evidence>
<dbReference type="Gene3D" id="3.40.605.10">
    <property type="entry name" value="Aldehyde Dehydrogenase, Chain A, domain 1"/>
    <property type="match status" value="1"/>
</dbReference>
<dbReference type="Gene3D" id="3.40.309.10">
    <property type="entry name" value="Aldehyde Dehydrogenase, Chain A, domain 2"/>
    <property type="match status" value="1"/>
</dbReference>
<dbReference type="InterPro" id="IPR016160">
    <property type="entry name" value="Ald_DH_CS_CYS"/>
</dbReference>
<dbReference type="GO" id="GO:0016620">
    <property type="term" value="F:oxidoreductase activity, acting on the aldehyde or oxo group of donors, NAD or NADP as acceptor"/>
    <property type="evidence" value="ECO:0007669"/>
    <property type="project" value="InterPro"/>
</dbReference>
<organism evidence="5 6">
    <name type="scientific">Halorubrum saccharovorum DSM 1137</name>
    <dbReference type="NCBI Taxonomy" id="1227484"/>
    <lineage>
        <taxon>Archaea</taxon>
        <taxon>Methanobacteriati</taxon>
        <taxon>Methanobacteriota</taxon>
        <taxon>Stenosarchaea group</taxon>
        <taxon>Halobacteria</taxon>
        <taxon>Halobacteriales</taxon>
        <taxon>Haloferacaceae</taxon>
        <taxon>Halorubrum</taxon>
    </lineage>
</organism>
<evidence type="ECO:0000313" key="6">
    <source>
        <dbReference type="Proteomes" id="UP000011514"/>
    </source>
</evidence>